<dbReference type="EC" id="3.1.4.11" evidence="1"/>
<protein>
    <recommendedName>
        <fullName evidence="1">Phosphoinositide phospholipase C</fullName>
        <ecNumber evidence="1">3.1.4.11</ecNumber>
    </recommendedName>
</protein>
<dbReference type="Pfam" id="PF00387">
    <property type="entry name" value="PI-PLC-Y"/>
    <property type="match status" value="1"/>
</dbReference>
<dbReference type="InterPro" id="IPR017946">
    <property type="entry name" value="PLC-like_Pdiesterase_TIM-brl"/>
</dbReference>
<reference evidence="6" key="1">
    <citation type="submission" date="2021-04" db="EMBL/GenBank/DDBJ databases">
        <authorList>
            <consortium name="Molecular Ecology Group"/>
        </authorList>
    </citation>
    <scope>NUCLEOTIDE SEQUENCE</scope>
</reference>
<dbReference type="InterPro" id="IPR035892">
    <property type="entry name" value="C2_domain_sf"/>
</dbReference>
<dbReference type="InterPro" id="IPR000008">
    <property type="entry name" value="C2_dom"/>
</dbReference>
<evidence type="ECO:0000256" key="2">
    <source>
        <dbReference type="SAM" id="MobiDB-lite"/>
    </source>
</evidence>
<organism evidence="6 7">
    <name type="scientific">Candidula unifasciata</name>
    <dbReference type="NCBI Taxonomy" id="100452"/>
    <lineage>
        <taxon>Eukaryota</taxon>
        <taxon>Metazoa</taxon>
        <taxon>Spiralia</taxon>
        <taxon>Lophotrochozoa</taxon>
        <taxon>Mollusca</taxon>
        <taxon>Gastropoda</taxon>
        <taxon>Heterobranchia</taxon>
        <taxon>Euthyneura</taxon>
        <taxon>Panpulmonata</taxon>
        <taxon>Eupulmonata</taxon>
        <taxon>Stylommatophora</taxon>
        <taxon>Helicina</taxon>
        <taxon>Helicoidea</taxon>
        <taxon>Geomitridae</taxon>
        <taxon>Candidula</taxon>
    </lineage>
</organism>
<feature type="compositionally biased region" description="Basic and acidic residues" evidence="2">
    <location>
        <begin position="1"/>
        <end position="43"/>
    </location>
</feature>
<feature type="domain" description="C2" evidence="3">
    <location>
        <begin position="259"/>
        <end position="389"/>
    </location>
</feature>
<gene>
    <name evidence="6" type="ORF">CUNI_LOCUS12829</name>
</gene>
<feature type="domain" description="PI-PLC Y-box" evidence="4">
    <location>
        <begin position="88"/>
        <end position="257"/>
    </location>
</feature>
<feature type="non-terminal residue" evidence="6">
    <location>
        <position position="1"/>
    </location>
</feature>
<dbReference type="Gene3D" id="3.10.20.90">
    <property type="entry name" value="Phosphatidylinositol 3-kinase Catalytic Subunit, Chain A, domain 1"/>
    <property type="match status" value="2"/>
</dbReference>
<dbReference type="FunFam" id="3.10.20.90:FF:000238">
    <property type="entry name" value="Phosphoinositide phospholipase C"/>
    <property type="match status" value="1"/>
</dbReference>
<dbReference type="Pfam" id="PF00168">
    <property type="entry name" value="C2"/>
    <property type="match status" value="1"/>
</dbReference>
<evidence type="ECO:0000313" key="7">
    <source>
        <dbReference type="Proteomes" id="UP000678393"/>
    </source>
</evidence>
<dbReference type="PROSITE" id="PS50008">
    <property type="entry name" value="PIPLC_Y_DOMAIN"/>
    <property type="match status" value="1"/>
</dbReference>
<dbReference type="Gene3D" id="2.60.40.150">
    <property type="entry name" value="C2 domain"/>
    <property type="match status" value="1"/>
</dbReference>
<sequence length="789" mass="89122">VKELRRSVDSQDSPTPEHEDKGKSDQPRSRTDSMEELRSRDAGDTFNSKTSRPKSHPELDWHFEEEITSLKVQPKAKTKKASQIAKELSDLVVYTHAVKFRGLNMSPNTSLKQKKVPSRRSILTASMGTSPSTPTLLCIDMLPDKPDASLQVLTPRIKRCDVPSCYLVSSLNENKAKQLCRRSPLATVLTHTERQLMRTYPAGMRIDSSNFNPVIFWAFGIQMVALNYQTEDVAMSLNTAMFEQNARSGYVLKPSVMWDKTHVMFNRFNPWDKEFDGLHTTILTLQVISGQYVCQNYSTNVQVEVEVIGIPVDCAKQKTKVVPKNALNPIWNDIFTFQILFADLAFIRFVVIDASTSHMVTQRVIPLKCLRPGYRHVRLRNSSGQPQELSTLFVYSKHEEELLETRNGSDVGLSVTSTKRMSIFSKVKELSETSKQDSKDVLISAGTKLKRRMFFISVFGVTAPDEYIILKVTQDSTVADTIAQALTKVGRLDDKVADYVLVEDVQSGWEKKDQEKASCQRILDVGEKVLAAQNKWKGAGKFILRRLSDDPSSRAWMTTMMKEQKRQILEETSPTDWEGEEHMFLVCVFNVSPDQPYTIFKAPVSSTAQDIITQAMKKAHRANTEDPRDFVLLEEIMSQNESQQRTSKSAALDKGDNSRLLADDENVYQAQNDWKTAGRFVLMSKAEVSLEEEEKKRFLKGSVSKGSNFSKRFGSKRLSRHTNQGEKLLSYPQPETFHRSISFPSQVNNTALVAKATAPSPTLSPTPPERAGPFKISNKISKLSFKLNK</sequence>
<dbReference type="SMART" id="SM00239">
    <property type="entry name" value="C2"/>
    <property type="match status" value="1"/>
</dbReference>
<feature type="domain" description="Ras-associating" evidence="5">
    <location>
        <begin position="452"/>
        <end position="549"/>
    </location>
</feature>
<dbReference type="GO" id="GO:0004435">
    <property type="term" value="F:phosphatidylinositol-4,5-bisphosphate phospholipase C activity"/>
    <property type="evidence" value="ECO:0007669"/>
    <property type="project" value="UniProtKB-EC"/>
</dbReference>
<keyword evidence="1" id="KW-0378">Hydrolase</keyword>
<dbReference type="SUPFAM" id="SSF54236">
    <property type="entry name" value="Ubiquitin-like"/>
    <property type="match status" value="2"/>
</dbReference>
<dbReference type="InterPro" id="IPR000159">
    <property type="entry name" value="RA_dom"/>
</dbReference>
<dbReference type="CDD" id="cd00275">
    <property type="entry name" value="C2_PLC_like"/>
    <property type="match status" value="1"/>
</dbReference>
<dbReference type="InterPro" id="IPR001711">
    <property type="entry name" value="PLipase_C_Pinositol-sp_Y"/>
</dbReference>
<dbReference type="SMART" id="SM00314">
    <property type="entry name" value="RA"/>
    <property type="match status" value="2"/>
</dbReference>
<evidence type="ECO:0000259" key="5">
    <source>
        <dbReference type="PROSITE" id="PS50200"/>
    </source>
</evidence>
<dbReference type="PANTHER" id="PTHR10336">
    <property type="entry name" value="PHOSPHOINOSITIDE-SPECIFIC PHOSPHOLIPASE C FAMILY PROTEIN"/>
    <property type="match status" value="1"/>
</dbReference>
<dbReference type="PROSITE" id="PS50200">
    <property type="entry name" value="RA"/>
    <property type="match status" value="2"/>
</dbReference>
<dbReference type="AlphaFoldDB" id="A0A8S3ZKE9"/>
<dbReference type="InterPro" id="IPR001192">
    <property type="entry name" value="PI-PLC_fam"/>
</dbReference>
<comment type="caution">
    <text evidence="6">The sequence shown here is derived from an EMBL/GenBank/DDBJ whole genome shotgun (WGS) entry which is preliminary data.</text>
</comment>
<dbReference type="EMBL" id="CAJHNH020002631">
    <property type="protein sequence ID" value="CAG5127271.1"/>
    <property type="molecule type" value="Genomic_DNA"/>
</dbReference>
<dbReference type="GO" id="GO:0007265">
    <property type="term" value="P:Ras protein signal transduction"/>
    <property type="evidence" value="ECO:0007669"/>
    <property type="project" value="TreeGrafter"/>
</dbReference>
<keyword evidence="1" id="KW-0442">Lipid degradation</keyword>
<keyword evidence="7" id="KW-1185">Reference proteome</keyword>
<accession>A0A8S3ZKE9</accession>
<dbReference type="GO" id="GO:0051209">
    <property type="term" value="P:release of sequestered calcium ion into cytosol"/>
    <property type="evidence" value="ECO:0007669"/>
    <property type="project" value="TreeGrafter"/>
</dbReference>
<dbReference type="Pfam" id="PF00788">
    <property type="entry name" value="RA"/>
    <property type="match status" value="2"/>
</dbReference>
<comment type="catalytic activity">
    <reaction evidence="1">
        <text>a 1,2-diacyl-sn-glycero-3-phospho-(1D-myo-inositol-4,5-bisphosphate) + H2O = 1D-myo-inositol 1,4,5-trisphosphate + a 1,2-diacyl-sn-glycerol + H(+)</text>
        <dbReference type="Rhea" id="RHEA:33179"/>
        <dbReference type="ChEBI" id="CHEBI:15377"/>
        <dbReference type="ChEBI" id="CHEBI:15378"/>
        <dbReference type="ChEBI" id="CHEBI:17815"/>
        <dbReference type="ChEBI" id="CHEBI:58456"/>
        <dbReference type="ChEBI" id="CHEBI:203600"/>
        <dbReference type="EC" id="3.1.4.11"/>
    </reaction>
</comment>
<evidence type="ECO:0000313" key="6">
    <source>
        <dbReference type="EMBL" id="CAG5127271.1"/>
    </source>
</evidence>
<dbReference type="CDD" id="cd17114">
    <property type="entry name" value="RA_PLC-epsilon"/>
    <property type="match status" value="1"/>
</dbReference>
<dbReference type="InterPro" id="IPR029071">
    <property type="entry name" value="Ubiquitin-like_domsf"/>
</dbReference>
<dbReference type="SMART" id="SM00149">
    <property type="entry name" value="PLCYc"/>
    <property type="match status" value="1"/>
</dbReference>
<dbReference type="GO" id="GO:0007186">
    <property type="term" value="P:G protein-coupled receptor signaling pathway"/>
    <property type="evidence" value="ECO:0007669"/>
    <property type="project" value="TreeGrafter"/>
</dbReference>
<dbReference type="CDD" id="cd01780">
    <property type="entry name" value="RA2_PLC-epsilon"/>
    <property type="match status" value="1"/>
</dbReference>
<dbReference type="SUPFAM" id="SSF51695">
    <property type="entry name" value="PLC-like phosphodiesterases"/>
    <property type="match status" value="1"/>
</dbReference>
<dbReference type="FunFam" id="2.60.40.150:FF:000183">
    <property type="entry name" value="Phosphoinositide phospholipase C"/>
    <property type="match status" value="1"/>
</dbReference>
<dbReference type="InterPro" id="IPR028398">
    <property type="entry name" value="PLC-epsilon1_RA2"/>
</dbReference>
<evidence type="ECO:0000259" key="3">
    <source>
        <dbReference type="PROSITE" id="PS50004"/>
    </source>
</evidence>
<dbReference type="PRINTS" id="PR00390">
    <property type="entry name" value="PHPHLIPASEC"/>
</dbReference>
<evidence type="ECO:0000259" key="4">
    <source>
        <dbReference type="PROSITE" id="PS50008"/>
    </source>
</evidence>
<dbReference type="GO" id="GO:0046488">
    <property type="term" value="P:phosphatidylinositol metabolic process"/>
    <property type="evidence" value="ECO:0007669"/>
    <property type="project" value="TreeGrafter"/>
</dbReference>
<name>A0A8S3ZKE9_9EUPU</name>
<dbReference type="OrthoDB" id="269822at2759"/>
<evidence type="ECO:0000256" key="1">
    <source>
        <dbReference type="RuleBase" id="RU361133"/>
    </source>
</evidence>
<dbReference type="GO" id="GO:0048015">
    <property type="term" value="P:phosphatidylinositol-mediated signaling"/>
    <property type="evidence" value="ECO:0007669"/>
    <property type="project" value="TreeGrafter"/>
</dbReference>
<dbReference type="SUPFAM" id="SSF49562">
    <property type="entry name" value="C2 domain (Calcium/lipid-binding domain, CaLB)"/>
    <property type="match status" value="1"/>
</dbReference>
<keyword evidence="1" id="KW-0443">Lipid metabolism</keyword>
<dbReference type="GO" id="GO:0016042">
    <property type="term" value="P:lipid catabolic process"/>
    <property type="evidence" value="ECO:0007669"/>
    <property type="project" value="UniProtKB-KW"/>
</dbReference>
<dbReference type="Gene3D" id="3.20.20.190">
    <property type="entry name" value="Phosphatidylinositol (PI) phosphodiesterase"/>
    <property type="match status" value="1"/>
</dbReference>
<feature type="region of interest" description="Disordered" evidence="2">
    <location>
        <begin position="1"/>
        <end position="60"/>
    </location>
</feature>
<dbReference type="Proteomes" id="UP000678393">
    <property type="component" value="Unassembled WGS sequence"/>
</dbReference>
<feature type="domain" description="Ras-associating" evidence="5">
    <location>
        <begin position="590"/>
        <end position="687"/>
    </location>
</feature>
<proteinExistence type="predicted"/>
<dbReference type="PANTHER" id="PTHR10336:SF6">
    <property type="entry name" value="1-PHOSPHATIDYLINOSITOL 4,5-BISPHOSPHATE PHOSPHODIESTERASE EPSILON-1"/>
    <property type="match status" value="1"/>
</dbReference>
<dbReference type="PROSITE" id="PS50004">
    <property type="entry name" value="C2"/>
    <property type="match status" value="1"/>
</dbReference>